<organism evidence="2 3">
    <name type="scientific">Stenotrophomonas maltophilia</name>
    <name type="common">Pseudomonas maltophilia</name>
    <name type="synonym">Xanthomonas maltophilia</name>
    <dbReference type="NCBI Taxonomy" id="40324"/>
    <lineage>
        <taxon>Bacteria</taxon>
        <taxon>Pseudomonadati</taxon>
        <taxon>Pseudomonadota</taxon>
        <taxon>Gammaproteobacteria</taxon>
        <taxon>Lysobacterales</taxon>
        <taxon>Lysobacteraceae</taxon>
        <taxon>Stenotrophomonas</taxon>
        <taxon>Stenotrophomonas maltophilia group</taxon>
    </lineage>
</organism>
<evidence type="ECO:0000256" key="1">
    <source>
        <dbReference type="SAM" id="MobiDB-lite"/>
    </source>
</evidence>
<sequence length="177" mass="18729">MVSDLSSPMKQGAFGDLVGISQQAVSDLVRRGILADGAAGDEWLLAYCDHLREVAAGRGGEAGKDLTAERARLAREQADRLAMQNAVTRGELAPAHLMEQVLSKVGARAGRILETIPGTLRRRLPQLKAADVEVVAQIVAKARNLAASMRLADVDADDDTDEGASTAVPVDAEDQCE</sequence>
<dbReference type="AlphaFoldDB" id="A0AAJ2WKW6"/>
<evidence type="ECO:0000313" key="2">
    <source>
        <dbReference type="EMBL" id="MDZ5764144.1"/>
    </source>
</evidence>
<proteinExistence type="predicted"/>
<dbReference type="RefSeq" id="WP_099524823.1">
    <property type="nucleotide sequence ID" value="NZ_JAKJRQ010000003.1"/>
</dbReference>
<dbReference type="Proteomes" id="UP001288387">
    <property type="component" value="Unassembled WGS sequence"/>
</dbReference>
<name>A0AAJ2WKW6_STEMA</name>
<protein>
    <submittedName>
        <fullName evidence="2">Terminase small subunit</fullName>
    </submittedName>
</protein>
<dbReference type="Pfam" id="PF07471">
    <property type="entry name" value="Phage_Nu1"/>
    <property type="match status" value="1"/>
</dbReference>
<gene>
    <name evidence="2" type="ORF">U4I38_06600</name>
</gene>
<evidence type="ECO:0000313" key="3">
    <source>
        <dbReference type="Proteomes" id="UP001288387"/>
    </source>
</evidence>
<comment type="caution">
    <text evidence="2">The sequence shown here is derived from an EMBL/GenBank/DDBJ whole genome shotgun (WGS) entry which is preliminary data.</text>
</comment>
<dbReference type="InterPro" id="IPR010906">
    <property type="entry name" value="Phage_lambda_Nu1_terminase-ssu"/>
</dbReference>
<dbReference type="EMBL" id="JAXRVB010000005">
    <property type="protein sequence ID" value="MDZ5764144.1"/>
    <property type="molecule type" value="Genomic_DNA"/>
</dbReference>
<reference evidence="2" key="1">
    <citation type="submission" date="2023-12" db="EMBL/GenBank/DDBJ databases">
        <title>'Antibacterial potential of Stenotrophomonas maltophilia cystic fibrosis isolates' (manuscript under preparation).</title>
        <authorList>
            <person name="Crisan C.V."/>
            <person name="Pettis M."/>
            <person name="Goldberg J.B."/>
        </authorList>
    </citation>
    <scope>NUCLEOTIDE SEQUENCE</scope>
    <source>
        <strain evidence="2">CCV129</strain>
    </source>
</reference>
<feature type="region of interest" description="Disordered" evidence="1">
    <location>
        <begin position="154"/>
        <end position="177"/>
    </location>
</feature>
<accession>A0AAJ2WKW6</accession>